<proteinExistence type="predicted"/>
<accession>A0A0G4MB16</accession>
<evidence type="ECO:0000313" key="2">
    <source>
        <dbReference type="EMBL" id="CRK31482.1"/>
    </source>
</evidence>
<sequence length="413" mass="45346">MATTPMDTRPRPTLTPLWTPHYSLDGTPRSPLTIPGHSHIYSPAPRSPKTLPTPVYPTGSHDGLMRQHERAMVDRFDQRLRQDKQKGEPSPPGSACVSRPLSPITEGLLPPRDISSASASPLPSARRTFPQPPTPASPGSTFPRRQTLVAETRSMLLAGLSDDGDRRQSVPFNARRASKATQPVSLEGLRAWGHVYYGDAKNADVFVNAVALRRTSDASTASEHSNTDETPQHSPNPGQQPRRHSVVRARVRPRNIDRKPFLIQREFDLTELRSTISEPLRTPSTPGFRRASQAELSNPAHRRTLTTAGRRASTISRHGLQSPTEGNFPISIRESRALRASSTAVPVHLEYARAHLPVLAALIVSGHVREGDVIDLPLPQPEAWTNTVAYVYTGQGELTDAIRENILHLAGKV</sequence>
<feature type="region of interest" description="Disordered" evidence="1">
    <location>
        <begin position="217"/>
        <end position="248"/>
    </location>
</feature>
<organism evidence="2 3">
    <name type="scientific">Verticillium longisporum</name>
    <name type="common">Verticillium dahliae var. longisporum</name>
    <dbReference type="NCBI Taxonomy" id="100787"/>
    <lineage>
        <taxon>Eukaryota</taxon>
        <taxon>Fungi</taxon>
        <taxon>Dikarya</taxon>
        <taxon>Ascomycota</taxon>
        <taxon>Pezizomycotina</taxon>
        <taxon>Sordariomycetes</taxon>
        <taxon>Hypocreomycetidae</taxon>
        <taxon>Glomerellales</taxon>
        <taxon>Plectosphaerellaceae</taxon>
        <taxon>Verticillium</taxon>
    </lineage>
</organism>
<gene>
    <name evidence="2" type="ORF">BN1708_005484</name>
</gene>
<feature type="region of interest" description="Disordered" evidence="1">
    <location>
        <begin position="1"/>
        <end position="53"/>
    </location>
</feature>
<dbReference type="Proteomes" id="UP000044602">
    <property type="component" value="Unassembled WGS sequence"/>
</dbReference>
<evidence type="ECO:0000256" key="1">
    <source>
        <dbReference type="SAM" id="MobiDB-lite"/>
    </source>
</evidence>
<feature type="compositionally biased region" description="Low complexity" evidence="1">
    <location>
        <begin position="115"/>
        <end position="125"/>
    </location>
</feature>
<dbReference type="AlphaFoldDB" id="A0A0G4MB16"/>
<keyword evidence="3" id="KW-1185">Reference proteome</keyword>
<feature type="region of interest" description="Disordered" evidence="1">
    <location>
        <begin position="81"/>
        <end position="144"/>
    </location>
</feature>
<name>A0A0G4MB16_VERLO</name>
<protein>
    <recommendedName>
        <fullName evidence="4">BTB domain-containing protein</fullName>
    </recommendedName>
</protein>
<evidence type="ECO:0000313" key="3">
    <source>
        <dbReference type="Proteomes" id="UP000044602"/>
    </source>
</evidence>
<dbReference type="EMBL" id="CVQH01021751">
    <property type="protein sequence ID" value="CRK31482.1"/>
    <property type="molecule type" value="Genomic_DNA"/>
</dbReference>
<evidence type="ECO:0008006" key="4">
    <source>
        <dbReference type="Google" id="ProtNLM"/>
    </source>
</evidence>
<reference evidence="2 3" key="1">
    <citation type="submission" date="2015-05" db="EMBL/GenBank/DDBJ databases">
        <authorList>
            <person name="Wang D.B."/>
            <person name="Wang M."/>
        </authorList>
    </citation>
    <scope>NUCLEOTIDE SEQUENCE [LARGE SCALE GENOMIC DNA]</scope>
    <source>
        <strain evidence="2">VL1</strain>
    </source>
</reference>
<feature type="compositionally biased region" description="Polar residues" evidence="1">
    <location>
        <begin position="313"/>
        <end position="325"/>
    </location>
</feature>
<feature type="region of interest" description="Disordered" evidence="1">
    <location>
        <begin position="278"/>
        <end position="328"/>
    </location>
</feature>
<feature type="compositionally biased region" description="Low complexity" evidence="1">
    <location>
        <begin position="1"/>
        <end position="20"/>
    </location>
</feature>